<dbReference type="OrthoDB" id="9810159at2"/>
<comment type="caution">
    <text evidence="1">The sequence shown here is derived from an EMBL/GenBank/DDBJ whole genome shotgun (WGS) entry which is preliminary data.</text>
</comment>
<proteinExistence type="predicted"/>
<gene>
    <name evidence="1" type="ORF">EHQ58_17845</name>
</gene>
<reference evidence="1" key="1">
    <citation type="journal article" date="2019" name="PLoS Negl. Trop. Dis.">
        <title>Revisiting the worldwide diversity of Leptospira species in the environment.</title>
        <authorList>
            <person name="Vincent A.T."/>
            <person name="Schiettekatte O."/>
            <person name="Bourhy P."/>
            <person name="Veyrier F.J."/>
            <person name="Picardeau M."/>
        </authorList>
    </citation>
    <scope>NUCLEOTIDE SEQUENCE [LARGE SCALE GENOMIC DNA]</scope>
    <source>
        <strain evidence="1">201702476</strain>
    </source>
</reference>
<accession>A0A4R9JVY2</accession>
<organism evidence="1 2">
    <name type="scientific">Leptospira ognonensis</name>
    <dbReference type="NCBI Taxonomy" id="2484945"/>
    <lineage>
        <taxon>Bacteria</taxon>
        <taxon>Pseudomonadati</taxon>
        <taxon>Spirochaetota</taxon>
        <taxon>Spirochaetia</taxon>
        <taxon>Leptospirales</taxon>
        <taxon>Leptospiraceae</taxon>
        <taxon>Leptospira</taxon>
    </lineage>
</organism>
<sequence length="200" mass="23451">MIQTEFIAHRINTVAELLSLPEGIGLELDLRDRGEDLILQHDPFKEGELFETFLKSYQHRKTLILNIKSERIELKVLELLKEYKIEEYFFLDSSFPMIVHLGKLGERKIAVRFSEWESLESVMLLKGLVDWVWVDCFTKLPLDHSIYRKLKDAGFKLCLVSPELQGRPEDILNYKTMLESENIVFDAICTKIKNFSLWQG</sequence>
<evidence type="ECO:0000313" key="2">
    <source>
        <dbReference type="Proteomes" id="UP000297693"/>
    </source>
</evidence>
<name>A0A4R9JVY2_9LEPT</name>
<protein>
    <recommendedName>
        <fullName evidence="3">Glycerophosphodiester phosphodiesterase</fullName>
    </recommendedName>
</protein>
<dbReference type="AlphaFoldDB" id="A0A4R9JVY2"/>
<dbReference type="Proteomes" id="UP000297693">
    <property type="component" value="Unassembled WGS sequence"/>
</dbReference>
<keyword evidence="2" id="KW-1185">Reference proteome</keyword>
<evidence type="ECO:0008006" key="3">
    <source>
        <dbReference type="Google" id="ProtNLM"/>
    </source>
</evidence>
<dbReference type="RefSeq" id="WP_135625400.1">
    <property type="nucleotide sequence ID" value="NZ_RQGD01000046.1"/>
</dbReference>
<dbReference type="EMBL" id="RQGD01000046">
    <property type="protein sequence ID" value="TGL56481.1"/>
    <property type="molecule type" value="Genomic_DNA"/>
</dbReference>
<evidence type="ECO:0000313" key="1">
    <source>
        <dbReference type="EMBL" id="TGL56481.1"/>
    </source>
</evidence>